<dbReference type="AlphaFoldDB" id="A0A168PGL0"/>
<gene>
    <name evidence="1" type="ORF">PBAT_08665</name>
</gene>
<evidence type="ECO:0000313" key="2">
    <source>
        <dbReference type="Proteomes" id="UP000077355"/>
    </source>
</evidence>
<reference evidence="1 2" key="1">
    <citation type="submission" date="2016-03" db="EMBL/GenBank/DDBJ databases">
        <title>Draft genome sequence of Paenibacillus antarcticus CECT 5836.</title>
        <authorList>
            <person name="Shin S.-K."/>
            <person name="Yi H."/>
        </authorList>
    </citation>
    <scope>NUCLEOTIDE SEQUENCE [LARGE SCALE GENOMIC DNA]</scope>
    <source>
        <strain evidence="1 2">CECT 5836</strain>
    </source>
</reference>
<dbReference type="Proteomes" id="UP000077355">
    <property type="component" value="Unassembled WGS sequence"/>
</dbReference>
<dbReference type="Gene3D" id="3.40.50.2000">
    <property type="entry name" value="Glycogen Phosphorylase B"/>
    <property type="match status" value="1"/>
</dbReference>
<keyword evidence="2" id="KW-1185">Reference proteome</keyword>
<sequence length="379" mass="44021">MAAPRISISYGNDVYLVTFVTVEHDVKYKDKEMKAMAIIVFPPFMDWSWMKQRPQHLMTQFARAGHSVYYCNKTSIKQAPEPLEPNLVLVHHHERWLYEEFPKIRQCRKDKEPIILWCMLPTIYPFVHHYSPDLIIYDCVDDMPEWTPFESQMVATSHAVICTSERLKQRLCKQYPHKRVQLVRNGYNPDMQLHHSTKGVSHRPSDLPSGQLIGFVGAWATWIDTLLIQRVAKALANEASVVLIGPEFGRRNMGRSESNLHLLGHKPHHLLPSYIRQFSVCLIPFRRIPIALAANPVKAYEYLASGAPVISTSLPECILMHPHVVIAHTPEQFINKVRQYLYDRGDPEPRIQYALSNTWEQRYQDIHKLIVELLDPFND</sequence>
<protein>
    <recommendedName>
        <fullName evidence="3">Glycosyl transferase family 1</fullName>
    </recommendedName>
</protein>
<dbReference type="OrthoDB" id="9816564at2"/>
<comment type="caution">
    <text evidence="1">The sequence shown here is derived from an EMBL/GenBank/DDBJ whole genome shotgun (WGS) entry which is preliminary data.</text>
</comment>
<dbReference type="EMBL" id="LVJI01000014">
    <property type="protein sequence ID" value="OAB46740.1"/>
    <property type="molecule type" value="Genomic_DNA"/>
</dbReference>
<evidence type="ECO:0008006" key="3">
    <source>
        <dbReference type="Google" id="ProtNLM"/>
    </source>
</evidence>
<proteinExistence type="predicted"/>
<accession>A0A168PGL0</accession>
<evidence type="ECO:0000313" key="1">
    <source>
        <dbReference type="EMBL" id="OAB46740.1"/>
    </source>
</evidence>
<dbReference type="SUPFAM" id="SSF53756">
    <property type="entry name" value="UDP-Glycosyltransferase/glycogen phosphorylase"/>
    <property type="match status" value="1"/>
</dbReference>
<dbReference type="RefSeq" id="WP_084402922.1">
    <property type="nucleotide sequence ID" value="NZ_LVJI01000014.1"/>
</dbReference>
<name>A0A168PGL0_9BACL</name>
<organism evidence="1 2">
    <name type="scientific">Paenibacillus antarcticus</name>
    <dbReference type="NCBI Taxonomy" id="253703"/>
    <lineage>
        <taxon>Bacteria</taxon>
        <taxon>Bacillati</taxon>
        <taxon>Bacillota</taxon>
        <taxon>Bacilli</taxon>
        <taxon>Bacillales</taxon>
        <taxon>Paenibacillaceae</taxon>
        <taxon>Paenibacillus</taxon>
    </lineage>
</organism>
<dbReference type="Pfam" id="PF13692">
    <property type="entry name" value="Glyco_trans_1_4"/>
    <property type="match status" value="1"/>
</dbReference>